<gene>
    <name evidence="2" type="ORF">PITG_04283</name>
</gene>
<evidence type="ECO:0000256" key="1">
    <source>
        <dbReference type="SAM" id="MobiDB-lite"/>
    </source>
</evidence>
<feature type="region of interest" description="Disordered" evidence="1">
    <location>
        <begin position="943"/>
        <end position="962"/>
    </location>
</feature>
<dbReference type="KEGG" id="pif:PITG_04283"/>
<protein>
    <submittedName>
        <fullName evidence="2">Uncharacterized protein</fullName>
    </submittedName>
</protein>
<dbReference type="Proteomes" id="UP000006643">
    <property type="component" value="Unassembled WGS sequence"/>
</dbReference>
<sequence>MVESDVAQRWGFLAPWCQVLQRNVHYTVFKCEGTGKESWESKTRALHVTLPKRTDYLRPQLQHEGTYQLELVEVREALAVLAAVAHVDHFAWKWLLVTQCQLNWWKQGEENFPEHLPARFVLKLEDHSKVTADLVKLCGVNQREQPSVEYVETMKRVSEIAGHLSPDSPGVDVEVPIRVAFGPGQGDKIVEGYQEQLLKGLTGVARAEKAIRREWERFLKSEGSKEVARGSIRCTFALEPMIADVQVAQSIAKTAGTLERLLFNNVWFSLLSVRAKCAEGDQSDSLIAFRQMMIAVFDGARRGPELSNTKYRSRTGSVKPLQLGSLVLHNDVALDPLETEALFSAAVLNQTTQKLSVWVDLMSHDQPKTTFWWKWLAYGCFSKRARAHSALQSLDLGHVGSISVSDVETFLAIVDSEHPEELLFDCPRGSMEGREATLKDGAMVQYDITANAQPRSLTFTSCRFLLHTFGDDGASEWVNAIVPGFGRCRVRRSDLVLKPVRSPGHKRPALTSLTLRLNATAISNGLPRFLAAIGPSLQYLTIKNPGETVDPSVVLRCCPNLRELTLNRGLMDVQFKFNAGVPCQLFSTLRLDWDNVAGLATTLSNTSNPLVNDFELQLVRRSLETLLVMLNANKYLEYLEVSVPSEHQNYLAGFIRHHHEVIGHKLNVEPKIALLSVVPNQLKNSNKKHCTPSGPRRLMRDMDHETFAKIFAFAAEPVTRRPCHVSEAIARTFPRAFPAKVNRPSLEDRNATLTLGSALRKQCLTMQPLHDAMGETKKSSVQAEKESGTASDKAGESVAETLSLPPSYEGIVVTRTKAWMCTPKAFPTTLRVNFYEPLHQQRYRAEIKNVWKDKLLAYLEIWHSESGAKESFPKEIIKRWVSEPAQPDGSSCGLKIFGMIYAFVRNAHRFKRHRITEAYTRVMRLRLARLLLCTTKRATPSEENIKKMQETDEAISKVMSAK</sequence>
<dbReference type="OrthoDB" id="90571at2759"/>
<dbReference type="AlphaFoldDB" id="D0N0X7"/>
<reference evidence="3" key="1">
    <citation type="journal article" date="2009" name="Nature">
        <title>Genome sequence and analysis of the Irish potato famine pathogen Phytophthora infestans.</title>
        <authorList>
            <consortium name="The Broad Institute Genome Sequencing Platform"/>
            <person name="Haas B.J."/>
            <person name="Kamoun S."/>
            <person name="Zody M.C."/>
            <person name="Jiang R.H."/>
            <person name="Handsaker R.E."/>
            <person name="Cano L.M."/>
            <person name="Grabherr M."/>
            <person name="Kodira C.D."/>
            <person name="Raffaele S."/>
            <person name="Torto-Alalibo T."/>
            <person name="Bozkurt T.O."/>
            <person name="Ah-Fong A.M."/>
            <person name="Alvarado L."/>
            <person name="Anderson V.L."/>
            <person name="Armstrong M.R."/>
            <person name="Avrova A."/>
            <person name="Baxter L."/>
            <person name="Beynon J."/>
            <person name="Boevink P.C."/>
            <person name="Bollmann S.R."/>
            <person name="Bos J.I."/>
            <person name="Bulone V."/>
            <person name="Cai G."/>
            <person name="Cakir C."/>
            <person name="Carrington J.C."/>
            <person name="Chawner M."/>
            <person name="Conti L."/>
            <person name="Costanzo S."/>
            <person name="Ewan R."/>
            <person name="Fahlgren N."/>
            <person name="Fischbach M.A."/>
            <person name="Fugelstad J."/>
            <person name="Gilroy E.M."/>
            <person name="Gnerre S."/>
            <person name="Green P.J."/>
            <person name="Grenville-Briggs L.J."/>
            <person name="Griffith J."/>
            <person name="Grunwald N.J."/>
            <person name="Horn K."/>
            <person name="Horner N.R."/>
            <person name="Hu C.H."/>
            <person name="Huitema E."/>
            <person name="Jeong D.H."/>
            <person name="Jones A.M."/>
            <person name="Jones J.D."/>
            <person name="Jones R.W."/>
            <person name="Karlsson E.K."/>
            <person name="Kunjeti S.G."/>
            <person name="Lamour K."/>
            <person name="Liu Z."/>
            <person name="Ma L."/>
            <person name="Maclean D."/>
            <person name="Chibucos M.C."/>
            <person name="McDonald H."/>
            <person name="McWalters J."/>
            <person name="Meijer H.J."/>
            <person name="Morgan W."/>
            <person name="Morris P.F."/>
            <person name="Munro C.A."/>
            <person name="O'Neill K."/>
            <person name="Ospina-Giraldo M."/>
            <person name="Pinzon A."/>
            <person name="Pritchard L."/>
            <person name="Ramsahoye B."/>
            <person name="Ren Q."/>
            <person name="Restrepo S."/>
            <person name="Roy S."/>
            <person name="Sadanandom A."/>
            <person name="Savidor A."/>
            <person name="Schornack S."/>
            <person name="Schwartz D.C."/>
            <person name="Schumann U.D."/>
            <person name="Schwessinger B."/>
            <person name="Seyer L."/>
            <person name="Sharpe T."/>
            <person name="Silvar C."/>
            <person name="Song J."/>
            <person name="Studholme D.J."/>
            <person name="Sykes S."/>
            <person name="Thines M."/>
            <person name="van de Vondervoort P.J."/>
            <person name="Phuntumart V."/>
            <person name="Wawra S."/>
            <person name="Weide R."/>
            <person name="Win J."/>
            <person name="Young C."/>
            <person name="Zhou S."/>
            <person name="Fry W."/>
            <person name="Meyers B.C."/>
            <person name="van West P."/>
            <person name="Ristaino J."/>
            <person name="Govers F."/>
            <person name="Birch P.R."/>
            <person name="Whisson S.C."/>
            <person name="Judelson H.S."/>
            <person name="Nusbaum C."/>
        </authorList>
    </citation>
    <scope>NUCLEOTIDE SEQUENCE [LARGE SCALE GENOMIC DNA]</scope>
    <source>
        <strain evidence="3">T30-4</strain>
    </source>
</reference>
<proteinExistence type="predicted"/>
<feature type="compositionally biased region" description="Basic and acidic residues" evidence="1">
    <location>
        <begin position="773"/>
        <end position="787"/>
    </location>
</feature>
<name>D0N0X7_PHYIT</name>
<accession>D0N0X7</accession>
<dbReference type="OMA" id="HEVIGHK"/>
<feature type="region of interest" description="Disordered" evidence="1">
    <location>
        <begin position="773"/>
        <end position="798"/>
    </location>
</feature>
<keyword evidence="3" id="KW-1185">Reference proteome</keyword>
<dbReference type="EMBL" id="DS028122">
    <property type="protein sequence ID" value="EEY67290.1"/>
    <property type="molecule type" value="Genomic_DNA"/>
</dbReference>
<evidence type="ECO:0000313" key="3">
    <source>
        <dbReference type="Proteomes" id="UP000006643"/>
    </source>
</evidence>
<dbReference type="HOGENOM" id="CLU_013142_0_0_1"/>
<dbReference type="eggNOG" id="ENOG502RRVZ">
    <property type="taxonomic scope" value="Eukaryota"/>
</dbReference>
<dbReference type="InParanoid" id="D0N0X7"/>
<organism evidence="2 3">
    <name type="scientific">Phytophthora infestans (strain T30-4)</name>
    <name type="common">Potato late blight agent</name>
    <dbReference type="NCBI Taxonomy" id="403677"/>
    <lineage>
        <taxon>Eukaryota</taxon>
        <taxon>Sar</taxon>
        <taxon>Stramenopiles</taxon>
        <taxon>Oomycota</taxon>
        <taxon>Peronosporomycetes</taxon>
        <taxon>Peronosporales</taxon>
        <taxon>Peronosporaceae</taxon>
        <taxon>Phytophthora</taxon>
    </lineage>
</organism>
<dbReference type="GeneID" id="9479975"/>
<dbReference type="VEuPathDB" id="FungiDB:PITG_04283"/>
<evidence type="ECO:0000313" key="2">
    <source>
        <dbReference type="EMBL" id="EEY67290.1"/>
    </source>
</evidence>
<dbReference type="RefSeq" id="XP_002905938.1">
    <property type="nucleotide sequence ID" value="XM_002905892.1"/>
</dbReference>